<name>A0A430KWA4_9GAMM</name>
<proteinExistence type="predicted"/>
<comment type="caution">
    <text evidence="2">The sequence shown here is derived from an EMBL/GenBank/DDBJ whole genome shotgun (WGS) entry which is preliminary data.</text>
</comment>
<keyword evidence="1" id="KW-1133">Transmembrane helix</keyword>
<accession>A0A430KWA4</accession>
<dbReference type="OrthoDB" id="9823979at2"/>
<dbReference type="RefSeq" id="WP_126156968.1">
    <property type="nucleotide sequence ID" value="NZ_RQXW01000001.1"/>
</dbReference>
<dbReference type="AlphaFoldDB" id="A0A430KWA4"/>
<protein>
    <submittedName>
        <fullName evidence="2">Uncharacterized protein</fullName>
    </submittedName>
</protein>
<dbReference type="Proteomes" id="UP000283087">
    <property type="component" value="Unassembled WGS sequence"/>
</dbReference>
<keyword evidence="1" id="KW-0812">Transmembrane</keyword>
<feature type="transmembrane region" description="Helical" evidence="1">
    <location>
        <begin position="56"/>
        <end position="77"/>
    </location>
</feature>
<keyword evidence="3" id="KW-1185">Reference proteome</keyword>
<gene>
    <name evidence="2" type="ORF">EH243_02075</name>
</gene>
<evidence type="ECO:0000256" key="1">
    <source>
        <dbReference type="SAM" id="Phobius"/>
    </source>
</evidence>
<dbReference type="EMBL" id="RQXW01000001">
    <property type="protein sequence ID" value="RTE67758.1"/>
    <property type="molecule type" value="Genomic_DNA"/>
</dbReference>
<organism evidence="2 3">
    <name type="scientific">Amphritea opalescens</name>
    <dbReference type="NCBI Taxonomy" id="2490544"/>
    <lineage>
        <taxon>Bacteria</taxon>
        <taxon>Pseudomonadati</taxon>
        <taxon>Pseudomonadota</taxon>
        <taxon>Gammaproteobacteria</taxon>
        <taxon>Oceanospirillales</taxon>
        <taxon>Oceanospirillaceae</taxon>
        <taxon>Amphritea</taxon>
    </lineage>
</organism>
<keyword evidence="1" id="KW-0472">Membrane</keyword>
<sequence length="443" mass="49882">MSRSPRKNREFRDFKLGIIFLLFISLILFAVTLWWVRPADMLALLSFDQWSTVADSLNLIIGLPIAFAGAYVAIAIASRTADISARQQSQELHTYYEGLHEQLIDNYYAITQSANSLVSASNRFEEGFYSFLKRETAAKYSVINFIDDQHKASYIQEILATNKNGITDVLEGLHTDIKQHIQQLVDAIDLAFKYSSVNESWNISVQAPGKKTLLLDAYKQGYFKGQFIGAGSSESWLSDAKNAIMERLDLQEVSNSLTGSNDKVHPLLPFCFYISELNELKESAGSDLGRWSPEVLLAGYFLMTHTTANQSGERLYFNTGALFLVDLIDNLPSSQHIKFAFSQRYAETEQILYGAAEAAKQDDLYKAAQDSYESLGDDSKKLFSMLSKNIQLSHYSPRIRSTRKTLEAILATYGSEEEVPLLGIKYELLNTASEDERYDNAKV</sequence>
<feature type="transmembrane region" description="Helical" evidence="1">
    <location>
        <begin position="16"/>
        <end position="36"/>
    </location>
</feature>
<reference evidence="2 3" key="1">
    <citation type="submission" date="2018-11" db="EMBL/GenBank/DDBJ databases">
        <title>The draft genome sequence of Amphritea opalescens ANRC-JH13T.</title>
        <authorList>
            <person name="Fang Z."/>
            <person name="Zhang Y."/>
            <person name="Han X."/>
        </authorList>
    </citation>
    <scope>NUCLEOTIDE SEQUENCE [LARGE SCALE GENOMIC DNA]</scope>
    <source>
        <strain evidence="2 3">ANRC-JH13</strain>
    </source>
</reference>
<evidence type="ECO:0000313" key="2">
    <source>
        <dbReference type="EMBL" id="RTE67758.1"/>
    </source>
</evidence>
<evidence type="ECO:0000313" key="3">
    <source>
        <dbReference type="Proteomes" id="UP000283087"/>
    </source>
</evidence>